<comment type="caution">
    <text evidence="1">The sequence shown here is derived from an EMBL/GenBank/DDBJ whole genome shotgun (WGS) entry which is preliminary data.</text>
</comment>
<accession>A0A8T0HNA1</accession>
<reference evidence="1" key="1">
    <citation type="submission" date="2020-06" db="EMBL/GenBank/DDBJ databases">
        <title>WGS assembly of Ceratodon purpureus strain R40.</title>
        <authorList>
            <person name="Carey S.B."/>
            <person name="Jenkins J."/>
            <person name="Shu S."/>
            <person name="Lovell J.T."/>
            <person name="Sreedasyam A."/>
            <person name="Maumus F."/>
            <person name="Tiley G.P."/>
            <person name="Fernandez-Pozo N."/>
            <person name="Barry K."/>
            <person name="Chen C."/>
            <person name="Wang M."/>
            <person name="Lipzen A."/>
            <person name="Daum C."/>
            <person name="Saski C.A."/>
            <person name="Payton A.C."/>
            <person name="Mcbreen J.C."/>
            <person name="Conrad R.E."/>
            <person name="Kollar L.M."/>
            <person name="Olsson S."/>
            <person name="Huttunen S."/>
            <person name="Landis J.B."/>
            <person name="Wickett N.J."/>
            <person name="Johnson M.G."/>
            <person name="Rensing S.A."/>
            <person name="Grimwood J."/>
            <person name="Schmutz J."/>
            <person name="Mcdaniel S.F."/>
        </authorList>
    </citation>
    <scope>NUCLEOTIDE SEQUENCE</scope>
    <source>
        <strain evidence="1">R40</strain>
    </source>
</reference>
<gene>
    <name evidence="1" type="ORF">KC19_VG072200</name>
</gene>
<dbReference type="Proteomes" id="UP000822688">
    <property type="component" value="Chromosome V"/>
</dbReference>
<sequence>MLSSCTACVLSSKYRAQQDMCSQIQRGLLPWHFNFRVLKGAPMTPLSTVGILIRMQTMSITYLLVSYELLNTYLIVPHIQCLILLCIRPIYSYASSNPSSRKAPILSYFLCRANDVL</sequence>
<name>A0A8T0HNA1_CERPU</name>
<evidence type="ECO:0000313" key="1">
    <source>
        <dbReference type="EMBL" id="KAG0572143.1"/>
    </source>
</evidence>
<dbReference type="EMBL" id="CM026426">
    <property type="protein sequence ID" value="KAG0572143.1"/>
    <property type="molecule type" value="Genomic_DNA"/>
</dbReference>
<proteinExistence type="predicted"/>
<keyword evidence="2" id="KW-1185">Reference proteome</keyword>
<evidence type="ECO:0000313" key="2">
    <source>
        <dbReference type="Proteomes" id="UP000822688"/>
    </source>
</evidence>
<protein>
    <submittedName>
        <fullName evidence="1">Uncharacterized protein</fullName>
    </submittedName>
</protein>
<dbReference type="AlphaFoldDB" id="A0A8T0HNA1"/>
<organism evidence="1 2">
    <name type="scientific">Ceratodon purpureus</name>
    <name type="common">Fire moss</name>
    <name type="synonym">Dicranum purpureum</name>
    <dbReference type="NCBI Taxonomy" id="3225"/>
    <lineage>
        <taxon>Eukaryota</taxon>
        <taxon>Viridiplantae</taxon>
        <taxon>Streptophyta</taxon>
        <taxon>Embryophyta</taxon>
        <taxon>Bryophyta</taxon>
        <taxon>Bryophytina</taxon>
        <taxon>Bryopsida</taxon>
        <taxon>Dicranidae</taxon>
        <taxon>Pseudoditrichales</taxon>
        <taxon>Ditrichaceae</taxon>
        <taxon>Ceratodon</taxon>
    </lineage>
</organism>